<dbReference type="PANTHER" id="PTHR21064:SF6">
    <property type="entry name" value="AMINOGLYCOSIDE PHOSPHOTRANSFERASE DOMAIN-CONTAINING PROTEIN"/>
    <property type="match status" value="1"/>
</dbReference>
<dbReference type="PANTHER" id="PTHR21064">
    <property type="entry name" value="AMINOGLYCOSIDE PHOSPHOTRANSFERASE DOMAIN-CONTAINING PROTEIN-RELATED"/>
    <property type="match status" value="1"/>
</dbReference>
<dbReference type="AlphaFoldDB" id="A0A6J7CEF7"/>
<dbReference type="SUPFAM" id="SSF56112">
    <property type="entry name" value="Protein kinase-like (PK-like)"/>
    <property type="match status" value="1"/>
</dbReference>
<gene>
    <name evidence="3" type="ORF">UFOPK3342_00194</name>
</gene>
<organism evidence="3">
    <name type="scientific">freshwater metagenome</name>
    <dbReference type="NCBI Taxonomy" id="449393"/>
    <lineage>
        <taxon>unclassified sequences</taxon>
        <taxon>metagenomes</taxon>
        <taxon>ecological metagenomes</taxon>
    </lineage>
</organism>
<reference evidence="3" key="1">
    <citation type="submission" date="2020-05" db="EMBL/GenBank/DDBJ databases">
        <authorList>
            <person name="Chiriac C."/>
            <person name="Salcher M."/>
            <person name="Ghai R."/>
            <person name="Kavagutti S V."/>
        </authorList>
    </citation>
    <scope>NUCLEOTIDE SEQUENCE</scope>
</reference>
<dbReference type="GO" id="GO:0009088">
    <property type="term" value="P:threonine biosynthetic process"/>
    <property type="evidence" value="ECO:0007669"/>
    <property type="project" value="TreeGrafter"/>
</dbReference>
<sequence length="333" mass="37942">MLRNDFFFRTPEQQIESLTTFAKKVLQLYGLTNIEIECINYEFNITFSVSTDSGEKYALRININSTRTSENILAEIEWVQFLARIPEVNVPTPIANLESEYLTVLDHQDSGQTLNCVLYSWLDGVEVGDEPSIEQLHNIGRAIASMHKASSEFTLSSKSQLPLFKDLLWGTEDFLFGPKSVLSESHSKLLNRAAELVIKFTNELYEKSTSQIIHADIHGWNLISNDGWIYIFDFDDCGFGLAAQDIAVALYYLDTPEQNAALLAGYTSVIPLPEYSEPAMKALLLQRRLMLLNYLFETSNQEHKEMLPEYLSKTIERVSGFLTDVRGYPHEQQ</sequence>
<proteinExistence type="inferred from homology"/>
<feature type="domain" description="Aminoglycoside phosphotransferase" evidence="2">
    <location>
        <begin position="46"/>
        <end position="267"/>
    </location>
</feature>
<dbReference type="Gene3D" id="3.30.200.20">
    <property type="entry name" value="Phosphorylase Kinase, domain 1"/>
    <property type="match status" value="1"/>
</dbReference>
<comment type="similarity">
    <text evidence="1">Belongs to the pseudomonas-type ThrB family.</text>
</comment>
<protein>
    <submittedName>
        <fullName evidence="3">Unannotated protein</fullName>
    </submittedName>
</protein>
<dbReference type="InterPro" id="IPR002575">
    <property type="entry name" value="Aminoglycoside_PTrfase"/>
</dbReference>
<dbReference type="InterPro" id="IPR011009">
    <property type="entry name" value="Kinase-like_dom_sf"/>
</dbReference>
<evidence type="ECO:0000313" key="3">
    <source>
        <dbReference type="EMBL" id="CAB4856692.1"/>
    </source>
</evidence>
<dbReference type="Pfam" id="PF01636">
    <property type="entry name" value="APH"/>
    <property type="match status" value="1"/>
</dbReference>
<dbReference type="InterPro" id="IPR050249">
    <property type="entry name" value="Pseudomonas-type_ThrB"/>
</dbReference>
<accession>A0A6J7CEF7</accession>
<name>A0A6J7CEF7_9ZZZZ</name>
<dbReference type="EMBL" id="CAFBLH010000003">
    <property type="protein sequence ID" value="CAB4856692.1"/>
    <property type="molecule type" value="Genomic_DNA"/>
</dbReference>
<evidence type="ECO:0000259" key="2">
    <source>
        <dbReference type="Pfam" id="PF01636"/>
    </source>
</evidence>
<dbReference type="GO" id="GO:0004413">
    <property type="term" value="F:homoserine kinase activity"/>
    <property type="evidence" value="ECO:0007669"/>
    <property type="project" value="TreeGrafter"/>
</dbReference>
<evidence type="ECO:0000256" key="1">
    <source>
        <dbReference type="ARBA" id="ARBA00038240"/>
    </source>
</evidence>
<dbReference type="Gene3D" id="3.90.1200.10">
    <property type="match status" value="1"/>
</dbReference>